<keyword evidence="7 10" id="KW-1208">Phospholipid metabolism</keyword>
<dbReference type="UniPathway" id="UPA00085"/>
<evidence type="ECO:0000256" key="8">
    <source>
        <dbReference type="ARBA" id="ARBA00024069"/>
    </source>
</evidence>
<comment type="function">
    <text evidence="10">Catalyzes the reversible formation of acyl-phosphate (acyl-PO(4)) from acyl-[acyl-carrier-protein] (acyl-ACP). This enzyme utilizes acyl-ACP as fatty acyl donor, but not acyl-CoA.</text>
</comment>
<keyword evidence="11" id="KW-0012">Acyltransferase</keyword>
<accession>A0A2W7RXS2</accession>
<evidence type="ECO:0000256" key="7">
    <source>
        <dbReference type="ARBA" id="ARBA00023264"/>
    </source>
</evidence>
<dbReference type="GO" id="GO:0006633">
    <property type="term" value="P:fatty acid biosynthetic process"/>
    <property type="evidence" value="ECO:0007669"/>
    <property type="project" value="UniProtKB-UniRule"/>
</dbReference>
<comment type="similarity">
    <text evidence="10">Belongs to the PlsX family.</text>
</comment>
<dbReference type="PANTHER" id="PTHR30100:SF1">
    <property type="entry name" value="PHOSPHATE ACYLTRANSFERASE"/>
    <property type="match status" value="1"/>
</dbReference>
<dbReference type="EMBL" id="QKZV01000001">
    <property type="protein sequence ID" value="PZX65613.1"/>
    <property type="molecule type" value="Genomic_DNA"/>
</dbReference>
<proteinExistence type="inferred from homology"/>
<dbReference type="Pfam" id="PF02504">
    <property type="entry name" value="FA_synthesis"/>
    <property type="match status" value="2"/>
</dbReference>
<dbReference type="PIRSF" id="PIRSF002465">
    <property type="entry name" value="Phsphlp_syn_PlsX"/>
    <property type="match status" value="1"/>
</dbReference>
<dbReference type="SUPFAM" id="SSF53659">
    <property type="entry name" value="Isocitrate/Isopropylmalate dehydrogenase-like"/>
    <property type="match status" value="1"/>
</dbReference>
<dbReference type="GO" id="GO:0005737">
    <property type="term" value="C:cytoplasm"/>
    <property type="evidence" value="ECO:0007669"/>
    <property type="project" value="UniProtKB-SubCell"/>
</dbReference>
<keyword evidence="3 10" id="KW-0444">Lipid biosynthesis</keyword>
<comment type="caution">
    <text evidence="11">The sequence shown here is derived from an EMBL/GenBank/DDBJ whole genome shotgun (WGS) entry which is preliminary data.</text>
</comment>
<evidence type="ECO:0000256" key="5">
    <source>
        <dbReference type="ARBA" id="ARBA00023098"/>
    </source>
</evidence>
<dbReference type="RefSeq" id="WP_111293096.1">
    <property type="nucleotide sequence ID" value="NZ_QKZV01000001.1"/>
</dbReference>
<evidence type="ECO:0000313" key="12">
    <source>
        <dbReference type="Proteomes" id="UP000249720"/>
    </source>
</evidence>
<dbReference type="GO" id="GO:0043811">
    <property type="term" value="F:phosphate:acyl-[acyl carrier protein] acyltransferase activity"/>
    <property type="evidence" value="ECO:0007669"/>
    <property type="project" value="UniProtKB-UniRule"/>
</dbReference>
<dbReference type="NCBIfam" id="TIGR00182">
    <property type="entry name" value="plsX"/>
    <property type="match status" value="1"/>
</dbReference>
<dbReference type="HAMAP" id="MF_00019">
    <property type="entry name" value="PlsX"/>
    <property type="match status" value="1"/>
</dbReference>
<evidence type="ECO:0000256" key="1">
    <source>
        <dbReference type="ARBA" id="ARBA00001232"/>
    </source>
</evidence>
<dbReference type="AlphaFoldDB" id="A0A2W7RXS2"/>
<reference evidence="11 12" key="1">
    <citation type="submission" date="2018-06" db="EMBL/GenBank/DDBJ databases">
        <title>Genomic Encyclopedia of Archaeal and Bacterial Type Strains, Phase II (KMG-II): from individual species to whole genera.</title>
        <authorList>
            <person name="Goeker M."/>
        </authorList>
    </citation>
    <scope>NUCLEOTIDE SEQUENCE [LARGE SCALE GENOMIC DNA]</scope>
    <source>
        <strain evidence="11 12">DSM 23241</strain>
    </source>
</reference>
<protein>
    <recommendedName>
        <fullName evidence="8 10">Phosphate acyltransferase</fullName>
        <ecNumber evidence="8 10">2.3.1.274</ecNumber>
    </recommendedName>
    <alternativeName>
        <fullName evidence="10">Acyl-ACP phosphotransacylase</fullName>
    </alternativeName>
    <alternativeName>
        <fullName evidence="10">Acyl-[acyl-carrier-protein]--phosphate acyltransferase</fullName>
    </alternativeName>
    <alternativeName>
        <fullName evidence="10">Phosphate-acyl-ACP acyltransferase</fullName>
    </alternativeName>
</protein>
<dbReference type="Gene3D" id="3.40.718.10">
    <property type="entry name" value="Isopropylmalate Dehydrogenase"/>
    <property type="match status" value="1"/>
</dbReference>
<comment type="subunit">
    <text evidence="9 10">Homodimer. Probably interacts with PlsY.</text>
</comment>
<evidence type="ECO:0000256" key="6">
    <source>
        <dbReference type="ARBA" id="ARBA00023209"/>
    </source>
</evidence>
<keyword evidence="5 10" id="KW-0443">Lipid metabolism</keyword>
<keyword evidence="4 10" id="KW-0808">Transferase</keyword>
<dbReference type="InterPro" id="IPR012281">
    <property type="entry name" value="Phospholipid_synth_PlsX-like"/>
</dbReference>
<evidence type="ECO:0000256" key="3">
    <source>
        <dbReference type="ARBA" id="ARBA00022516"/>
    </source>
</evidence>
<dbReference type="Proteomes" id="UP000249720">
    <property type="component" value="Unassembled WGS sequence"/>
</dbReference>
<evidence type="ECO:0000256" key="9">
    <source>
        <dbReference type="ARBA" id="ARBA00046608"/>
    </source>
</evidence>
<dbReference type="PANTHER" id="PTHR30100">
    <property type="entry name" value="FATTY ACID/PHOSPHOLIPID SYNTHESIS PROTEIN PLSX"/>
    <property type="match status" value="1"/>
</dbReference>
<name>A0A2W7RXS2_9BACT</name>
<gene>
    <name evidence="10" type="primary">plsX</name>
    <name evidence="11" type="ORF">LX80_00101</name>
</gene>
<sequence>MNIGIDVMGGDFAPLEAIKGIHEYLTSNHFPNSKQVTITAIGNQSAIESLLKEYQLTHIPIVHAEDVIGYNEHPTKALKEKPKSSISIGFHLLATQKIDAFISAGNTGAMLVGALFSIKAIEGVIRPTIATILPKLNGNTGLLLDVGLNADCKPEHLEQFAVLGSLYAQHILHISNPKVGLLNVGEEEGKGNILAQSTFPLLKSNTQIHFNGNVEGRDLFNDKADVIVCDGFTGNVVLKLAESFYDIAHQRNFHNDSYIQRFHYENYGGTPVLGVAKPVIIGHGISNAKAFANMIDVAEKMIETELCKKIEQSFQNQKAVSTE</sequence>
<keyword evidence="6 10" id="KW-0594">Phospholipid biosynthesis</keyword>
<keyword evidence="12" id="KW-1185">Reference proteome</keyword>
<evidence type="ECO:0000256" key="10">
    <source>
        <dbReference type="HAMAP-Rule" id="MF_00019"/>
    </source>
</evidence>
<dbReference type="EC" id="2.3.1.274" evidence="8 10"/>
<dbReference type="InterPro" id="IPR003664">
    <property type="entry name" value="FA_synthesis"/>
</dbReference>
<comment type="pathway">
    <text evidence="10">Lipid metabolism; phospholipid metabolism.</text>
</comment>
<evidence type="ECO:0000313" key="11">
    <source>
        <dbReference type="EMBL" id="PZX65613.1"/>
    </source>
</evidence>
<dbReference type="OrthoDB" id="9806408at2"/>
<organism evidence="11 12">
    <name type="scientific">Hydrotalea sandarakina</name>
    <dbReference type="NCBI Taxonomy" id="1004304"/>
    <lineage>
        <taxon>Bacteria</taxon>
        <taxon>Pseudomonadati</taxon>
        <taxon>Bacteroidota</taxon>
        <taxon>Chitinophagia</taxon>
        <taxon>Chitinophagales</taxon>
        <taxon>Chitinophagaceae</taxon>
        <taxon>Hydrotalea</taxon>
    </lineage>
</organism>
<evidence type="ECO:0000256" key="2">
    <source>
        <dbReference type="ARBA" id="ARBA00022490"/>
    </source>
</evidence>
<evidence type="ECO:0000256" key="4">
    <source>
        <dbReference type="ARBA" id="ARBA00022679"/>
    </source>
</evidence>
<dbReference type="GO" id="GO:0008654">
    <property type="term" value="P:phospholipid biosynthetic process"/>
    <property type="evidence" value="ECO:0007669"/>
    <property type="project" value="UniProtKB-KW"/>
</dbReference>
<comment type="catalytic activity">
    <reaction evidence="1 10">
        <text>a fatty acyl-[ACP] + phosphate = an acyl phosphate + holo-[ACP]</text>
        <dbReference type="Rhea" id="RHEA:42292"/>
        <dbReference type="Rhea" id="RHEA-COMP:9685"/>
        <dbReference type="Rhea" id="RHEA-COMP:14125"/>
        <dbReference type="ChEBI" id="CHEBI:43474"/>
        <dbReference type="ChEBI" id="CHEBI:59918"/>
        <dbReference type="ChEBI" id="CHEBI:64479"/>
        <dbReference type="ChEBI" id="CHEBI:138651"/>
        <dbReference type="EC" id="2.3.1.274"/>
    </reaction>
</comment>
<keyword evidence="2 10" id="KW-0963">Cytoplasm</keyword>
<comment type="subcellular location">
    <subcellularLocation>
        <location evidence="10">Cytoplasm</location>
    </subcellularLocation>
    <text evidence="10">Associated with the membrane possibly through PlsY.</text>
</comment>